<dbReference type="AlphaFoldDB" id="E6PH29"/>
<reference evidence="1" key="1">
    <citation type="submission" date="2009-10" db="EMBL/GenBank/DDBJ databases">
        <title>Diversity of trophic interactions inside an arsenic-rich microbial ecosystem.</title>
        <authorList>
            <person name="Bertin P.N."/>
            <person name="Heinrich-Salmeron A."/>
            <person name="Pelletier E."/>
            <person name="Goulhen-Chollet F."/>
            <person name="Arsene-Ploetze F."/>
            <person name="Gallien S."/>
            <person name="Calteau A."/>
            <person name="Vallenet D."/>
            <person name="Casiot C."/>
            <person name="Chane-Woon-Ming B."/>
            <person name="Giloteaux L."/>
            <person name="Barakat M."/>
            <person name="Bonnefoy V."/>
            <person name="Bruneel O."/>
            <person name="Chandler M."/>
            <person name="Cleiss J."/>
            <person name="Duran R."/>
            <person name="Elbaz-Poulichet F."/>
            <person name="Fonknechten N."/>
            <person name="Lauga B."/>
            <person name="Mornico D."/>
            <person name="Ortet P."/>
            <person name="Schaeffer C."/>
            <person name="Siguier P."/>
            <person name="Alexander Thil Smith A."/>
            <person name="Van Dorsselaer A."/>
            <person name="Weissenbach J."/>
            <person name="Medigue C."/>
            <person name="Le Paslier D."/>
        </authorList>
    </citation>
    <scope>NUCLEOTIDE SEQUENCE</scope>
</reference>
<sequence>MKGIPVVDRILDLQVMLPDITSTAGNSNWSLCCSGCNSAASTGGCGGGKTNMAEGAILVDPNQMF</sequence>
<proteinExistence type="predicted"/>
<organism evidence="1">
    <name type="scientific">mine drainage metagenome</name>
    <dbReference type="NCBI Taxonomy" id="410659"/>
    <lineage>
        <taxon>unclassified sequences</taxon>
        <taxon>metagenomes</taxon>
        <taxon>ecological metagenomes</taxon>
    </lineage>
</organism>
<gene>
    <name evidence="1" type="ORF">CARN1_1165</name>
</gene>
<evidence type="ECO:0000313" key="1">
    <source>
        <dbReference type="EMBL" id="CBH75767.1"/>
    </source>
</evidence>
<accession>E6PH29</accession>
<dbReference type="EMBL" id="CABL01000016">
    <property type="protein sequence ID" value="CBH75767.1"/>
    <property type="molecule type" value="Genomic_DNA"/>
</dbReference>
<comment type="caution">
    <text evidence="1">The sequence shown here is derived from an EMBL/GenBank/DDBJ whole genome shotgun (WGS) entry which is preliminary data.</text>
</comment>
<name>E6PH29_9ZZZZ</name>
<protein>
    <submittedName>
        <fullName evidence="1">Uncharacterized protein</fullName>
    </submittedName>
</protein>